<proteinExistence type="predicted"/>
<evidence type="ECO:0000313" key="5">
    <source>
        <dbReference type="EMBL" id="MCM1988215.1"/>
    </source>
</evidence>
<organism evidence="5 6">
    <name type="scientific">Oceanirhabdus seepicola</name>
    <dbReference type="NCBI Taxonomy" id="2828781"/>
    <lineage>
        <taxon>Bacteria</taxon>
        <taxon>Bacillati</taxon>
        <taxon>Bacillota</taxon>
        <taxon>Clostridia</taxon>
        <taxon>Eubacteriales</taxon>
        <taxon>Clostridiaceae</taxon>
        <taxon>Oceanirhabdus</taxon>
    </lineage>
</organism>
<evidence type="ECO:0000259" key="4">
    <source>
        <dbReference type="SMART" id="SM00479"/>
    </source>
</evidence>
<keyword evidence="2" id="KW-0378">Hydrolase</keyword>
<feature type="domain" description="Exonuclease" evidence="4">
    <location>
        <begin position="2"/>
        <end position="189"/>
    </location>
</feature>
<dbReference type="InterPro" id="IPR012337">
    <property type="entry name" value="RNaseH-like_sf"/>
</dbReference>
<dbReference type="PANTHER" id="PTHR23044:SF61">
    <property type="entry name" value="3'-5' EXORIBONUCLEASE 1-RELATED"/>
    <property type="match status" value="1"/>
</dbReference>
<dbReference type="GO" id="GO:0003676">
    <property type="term" value="F:nucleic acid binding"/>
    <property type="evidence" value="ECO:0007669"/>
    <property type="project" value="InterPro"/>
</dbReference>
<dbReference type="SMART" id="SM00479">
    <property type="entry name" value="EXOIII"/>
    <property type="match status" value="1"/>
</dbReference>
<dbReference type="InterPro" id="IPR036397">
    <property type="entry name" value="RNaseH_sf"/>
</dbReference>
<reference evidence="5" key="2">
    <citation type="submission" date="2021-04" db="EMBL/GenBank/DDBJ databases">
        <authorList>
            <person name="Dong X."/>
        </authorList>
    </citation>
    <scope>NUCLEOTIDE SEQUENCE</scope>
    <source>
        <strain evidence="5">ZWT</strain>
    </source>
</reference>
<dbReference type="InterPro" id="IPR013520">
    <property type="entry name" value="Ribonucl_H"/>
</dbReference>
<comment type="caution">
    <text evidence="5">The sequence shown here is derived from an EMBL/GenBank/DDBJ whole genome shotgun (WGS) entry which is preliminary data.</text>
</comment>
<keyword evidence="1" id="KW-0540">Nuclease</keyword>
<keyword evidence="6" id="KW-1185">Reference proteome</keyword>
<accession>A0A9J6NUQ6</accession>
<dbReference type="EMBL" id="JAGSOJ010000001">
    <property type="protein sequence ID" value="MCM1988215.1"/>
    <property type="molecule type" value="Genomic_DNA"/>
</dbReference>
<evidence type="ECO:0000313" key="6">
    <source>
        <dbReference type="Proteomes" id="UP001056429"/>
    </source>
</evidence>
<dbReference type="CDD" id="cd06133">
    <property type="entry name" value="ERI-1_3'hExo_like"/>
    <property type="match status" value="1"/>
</dbReference>
<dbReference type="RefSeq" id="WP_250857073.1">
    <property type="nucleotide sequence ID" value="NZ_JAGSOJ010000001.1"/>
</dbReference>
<evidence type="ECO:0000256" key="3">
    <source>
        <dbReference type="ARBA" id="ARBA00022839"/>
    </source>
</evidence>
<dbReference type="InterPro" id="IPR047201">
    <property type="entry name" value="ERI-1_3'hExo-like"/>
</dbReference>
<keyword evidence="3 5" id="KW-0269">Exonuclease</keyword>
<dbReference type="PANTHER" id="PTHR23044">
    <property type="entry name" value="3'-5' EXONUCLEASE ERI1-RELATED"/>
    <property type="match status" value="1"/>
</dbReference>
<name>A0A9J6NUQ6_9CLOT</name>
<evidence type="ECO:0000256" key="2">
    <source>
        <dbReference type="ARBA" id="ARBA00022801"/>
    </source>
</evidence>
<dbReference type="SUPFAM" id="SSF53098">
    <property type="entry name" value="Ribonuclease H-like"/>
    <property type="match status" value="1"/>
</dbReference>
<gene>
    <name evidence="5" type="ORF">KDK92_00570</name>
</gene>
<protein>
    <submittedName>
        <fullName evidence="5">Exonuclease domain-containing protein</fullName>
    </submittedName>
</protein>
<evidence type="ECO:0000256" key="1">
    <source>
        <dbReference type="ARBA" id="ARBA00022722"/>
    </source>
</evidence>
<reference evidence="5" key="1">
    <citation type="journal article" date="2021" name="mSystems">
        <title>Bacteria and Archaea Synergistically Convert Glycine Betaine to Biogenic Methane in the Formosa Cold Seep of the South China Sea.</title>
        <authorList>
            <person name="Li L."/>
            <person name="Zhang W."/>
            <person name="Zhang S."/>
            <person name="Song L."/>
            <person name="Sun Q."/>
            <person name="Zhang H."/>
            <person name="Xiang H."/>
            <person name="Dong X."/>
        </authorList>
    </citation>
    <scope>NUCLEOTIDE SEQUENCE</scope>
    <source>
        <strain evidence="5">ZWT</strain>
    </source>
</reference>
<dbReference type="AlphaFoldDB" id="A0A9J6NUQ6"/>
<dbReference type="Gene3D" id="3.30.420.10">
    <property type="entry name" value="Ribonuclease H-like superfamily/Ribonuclease H"/>
    <property type="match status" value="1"/>
</dbReference>
<sequence length="262" mass="31070">MNYIIFDLEFNQAFNPKKRVRAVPNESCPFEIIQIGAVKLNKNFETISKLDRFIKPEIYKDIHPFVRRMTGIRIEQLNNAKSFKDVFKEFVDFIGDDIPILCIWGMGDMKELFRNVEYHSLNKSLVPKKYINIQFFASNYFNCPKGCNIGLKNAVEMLHIPHTNEFHNAYNDAYFTAEIFKVIHTKKIEPKEYNIAKYLKKKRENNIKEIIDYSKLYLQFAKMFERELTKEDKSMIKMAYIMGKTHQFVIDGTESKEDQIKK</sequence>
<dbReference type="Pfam" id="PF00929">
    <property type="entry name" value="RNase_T"/>
    <property type="match status" value="1"/>
</dbReference>
<dbReference type="Proteomes" id="UP001056429">
    <property type="component" value="Unassembled WGS sequence"/>
</dbReference>
<dbReference type="InterPro" id="IPR051274">
    <property type="entry name" value="3-5_Exoribonuclease"/>
</dbReference>
<dbReference type="GO" id="GO:0000175">
    <property type="term" value="F:3'-5'-RNA exonuclease activity"/>
    <property type="evidence" value="ECO:0007669"/>
    <property type="project" value="InterPro"/>
</dbReference>